<sequence>MRVAGRNAALCAVLACLSGLGFSNLGVKELTGSANSGDPVSGREIYVNTCIRCHGIDGRGAFGVKLVPPPADLTSLAVQSRLDGTLFGRIHGGKPNTAMGAWKHALSDEEIWDVLSYVRTFGVESGEQP</sequence>
<feature type="chain" id="PRO_5032433419" description="Cytochrome c domain-containing protein" evidence="7">
    <location>
        <begin position="24"/>
        <end position="129"/>
    </location>
</feature>
<proteinExistence type="predicted"/>
<keyword evidence="1" id="KW-0813">Transport</keyword>
<feature type="signal peptide" evidence="7">
    <location>
        <begin position="1"/>
        <end position="23"/>
    </location>
</feature>
<reference evidence="9 10" key="1">
    <citation type="journal article" date="2020" name="ISME J.">
        <title>Enrichment and physiological characterization of a novel comammox Nitrospira indicates ammonium inhibition of complete nitrification.</title>
        <authorList>
            <person name="Sakoula D."/>
            <person name="Koch H."/>
            <person name="Frank J."/>
            <person name="Jetten M.S.M."/>
            <person name="van Kessel M.A.H.J."/>
            <person name="Lucker S."/>
        </authorList>
    </citation>
    <scope>NUCLEOTIDE SEQUENCE [LARGE SCALE GENOMIC DNA]</scope>
    <source>
        <strain evidence="9">Comreactor17</strain>
    </source>
</reference>
<evidence type="ECO:0000313" key="9">
    <source>
        <dbReference type="EMBL" id="QPD02351.1"/>
    </source>
</evidence>
<name>A0A7S8FAQ8_9BACT</name>
<evidence type="ECO:0000256" key="3">
    <source>
        <dbReference type="ARBA" id="ARBA00022723"/>
    </source>
</evidence>
<evidence type="ECO:0000256" key="5">
    <source>
        <dbReference type="ARBA" id="ARBA00023004"/>
    </source>
</evidence>
<evidence type="ECO:0000256" key="1">
    <source>
        <dbReference type="ARBA" id="ARBA00022448"/>
    </source>
</evidence>
<dbReference type="AlphaFoldDB" id="A0A7S8FAQ8"/>
<dbReference type="SUPFAM" id="SSF46626">
    <property type="entry name" value="Cytochrome c"/>
    <property type="match status" value="1"/>
</dbReference>
<dbReference type="Gene3D" id="1.10.760.10">
    <property type="entry name" value="Cytochrome c-like domain"/>
    <property type="match status" value="1"/>
</dbReference>
<dbReference type="InterPro" id="IPR036909">
    <property type="entry name" value="Cyt_c-like_dom_sf"/>
</dbReference>
<dbReference type="PROSITE" id="PS51007">
    <property type="entry name" value="CYTC"/>
    <property type="match status" value="1"/>
</dbReference>
<protein>
    <recommendedName>
        <fullName evidence="8">Cytochrome c domain-containing protein</fullName>
    </recommendedName>
</protein>
<gene>
    <name evidence="9" type="ORF">Nkreftii_000125</name>
</gene>
<dbReference type="GO" id="GO:0020037">
    <property type="term" value="F:heme binding"/>
    <property type="evidence" value="ECO:0007669"/>
    <property type="project" value="InterPro"/>
</dbReference>
<dbReference type="EMBL" id="CP047423">
    <property type="protein sequence ID" value="QPD02351.1"/>
    <property type="molecule type" value="Genomic_DNA"/>
</dbReference>
<dbReference type="GO" id="GO:0009055">
    <property type="term" value="F:electron transfer activity"/>
    <property type="evidence" value="ECO:0007669"/>
    <property type="project" value="InterPro"/>
</dbReference>
<organism evidence="9 10">
    <name type="scientific">Candidatus Nitrospira kreftii</name>
    <dbReference type="NCBI Taxonomy" id="2652173"/>
    <lineage>
        <taxon>Bacteria</taxon>
        <taxon>Pseudomonadati</taxon>
        <taxon>Nitrospirota</taxon>
        <taxon>Nitrospiria</taxon>
        <taxon>Nitrospirales</taxon>
        <taxon>Nitrospiraceae</taxon>
        <taxon>Nitrospira</taxon>
    </lineage>
</organism>
<evidence type="ECO:0000313" key="10">
    <source>
        <dbReference type="Proteomes" id="UP000593737"/>
    </source>
</evidence>
<dbReference type="KEGG" id="nkf:Nkreftii_000125"/>
<evidence type="ECO:0000256" key="4">
    <source>
        <dbReference type="ARBA" id="ARBA00022982"/>
    </source>
</evidence>
<keyword evidence="4" id="KW-0249">Electron transport</keyword>
<keyword evidence="2 6" id="KW-0349">Heme</keyword>
<keyword evidence="3 6" id="KW-0479">Metal-binding</keyword>
<dbReference type="Pfam" id="PF13442">
    <property type="entry name" value="Cytochrome_CBB3"/>
    <property type="match status" value="1"/>
</dbReference>
<dbReference type="GO" id="GO:0005506">
    <property type="term" value="F:iron ion binding"/>
    <property type="evidence" value="ECO:0007669"/>
    <property type="project" value="InterPro"/>
</dbReference>
<dbReference type="Proteomes" id="UP000593737">
    <property type="component" value="Chromosome"/>
</dbReference>
<dbReference type="InterPro" id="IPR009056">
    <property type="entry name" value="Cyt_c-like_dom"/>
</dbReference>
<dbReference type="InterPro" id="IPR008168">
    <property type="entry name" value="Cyt_C_IC"/>
</dbReference>
<evidence type="ECO:0000256" key="2">
    <source>
        <dbReference type="ARBA" id="ARBA00022617"/>
    </source>
</evidence>
<evidence type="ECO:0000259" key="8">
    <source>
        <dbReference type="PROSITE" id="PS51007"/>
    </source>
</evidence>
<dbReference type="PRINTS" id="PR00605">
    <property type="entry name" value="CYTCHROMECIC"/>
</dbReference>
<feature type="domain" description="Cytochrome c" evidence="8">
    <location>
        <begin position="37"/>
        <end position="122"/>
    </location>
</feature>
<keyword evidence="7" id="KW-0732">Signal</keyword>
<keyword evidence="5 6" id="KW-0408">Iron</keyword>
<evidence type="ECO:0000256" key="6">
    <source>
        <dbReference type="PROSITE-ProRule" id="PRU00433"/>
    </source>
</evidence>
<evidence type="ECO:0000256" key="7">
    <source>
        <dbReference type="SAM" id="SignalP"/>
    </source>
</evidence>
<accession>A0A7S8FAQ8</accession>